<sequence length="283" mass="30334">MAPRRGARELELEAAARPAAPAAPAAAAGAAGNEALAMLARRGLRPRVARPDVPFPRELDGALADALAARLGHYGFRLFLRGAIAGQGPFRPAEVTRYLTPAQAERAAEELVDLGLAARVDGGLVRLRWRARSFGGTLEWWVARELRRRLAADVAACVRSGAPGVGGDLDVVAAVEGKLVYVELKSSPPKHLMPAEVAAFLRRVRSLRPHLSLFAVDTALRLPDKVLPMLLEAAGRSGPPRRLQRDCWEVAPRLYAVNARPDLVANLCLAIADGLHQLAPEPP</sequence>
<keyword evidence="2" id="KW-1185">Reference proteome</keyword>
<proteinExistence type="predicted"/>
<evidence type="ECO:0000313" key="1">
    <source>
        <dbReference type="EMBL" id="GEJ57037.1"/>
    </source>
</evidence>
<accession>A0A7I9VM33</accession>
<name>A0A7I9VM33_9BACT</name>
<reference evidence="2" key="1">
    <citation type="journal article" date="2020" name="Appl. Environ. Microbiol.">
        <title>Diazotrophic Anaeromyxobacter Isolates from Soils.</title>
        <authorList>
            <person name="Masuda Y."/>
            <person name="Yamanaka H."/>
            <person name="Xu Z.X."/>
            <person name="Shiratori Y."/>
            <person name="Aono T."/>
            <person name="Amachi S."/>
            <person name="Senoo K."/>
            <person name="Itoh H."/>
        </authorList>
    </citation>
    <scope>NUCLEOTIDE SEQUENCE [LARGE SCALE GENOMIC DNA]</scope>
    <source>
        <strain evidence="2">R267</strain>
    </source>
</reference>
<dbReference type="InterPro" id="IPR011335">
    <property type="entry name" value="Restrct_endonuc-II-like"/>
</dbReference>
<organism evidence="1 2">
    <name type="scientific">Anaeromyxobacter diazotrophicus</name>
    <dbReference type="NCBI Taxonomy" id="2590199"/>
    <lineage>
        <taxon>Bacteria</taxon>
        <taxon>Pseudomonadati</taxon>
        <taxon>Myxococcota</taxon>
        <taxon>Myxococcia</taxon>
        <taxon>Myxococcales</taxon>
        <taxon>Cystobacterineae</taxon>
        <taxon>Anaeromyxobacteraceae</taxon>
        <taxon>Anaeromyxobacter</taxon>
    </lineage>
</organism>
<gene>
    <name evidence="1" type="ORF">AMYX_17780</name>
</gene>
<comment type="caution">
    <text evidence="1">The sequence shown here is derived from an EMBL/GenBank/DDBJ whole genome shotgun (WGS) entry which is preliminary data.</text>
</comment>
<dbReference type="EMBL" id="BJTG01000004">
    <property type="protein sequence ID" value="GEJ57037.1"/>
    <property type="molecule type" value="Genomic_DNA"/>
</dbReference>
<dbReference type="AlphaFoldDB" id="A0A7I9VM33"/>
<evidence type="ECO:0000313" key="2">
    <source>
        <dbReference type="Proteomes" id="UP000503640"/>
    </source>
</evidence>
<dbReference type="SUPFAM" id="SSF52980">
    <property type="entry name" value="Restriction endonuclease-like"/>
    <property type="match status" value="1"/>
</dbReference>
<dbReference type="RefSeq" id="WP_176064533.1">
    <property type="nucleotide sequence ID" value="NZ_BJTG01000004.1"/>
</dbReference>
<protein>
    <submittedName>
        <fullName evidence="1">Uncharacterized protein</fullName>
    </submittedName>
</protein>
<dbReference type="Proteomes" id="UP000503640">
    <property type="component" value="Unassembled WGS sequence"/>
</dbReference>